<dbReference type="EMBL" id="NSLJ01000005">
    <property type="protein sequence ID" value="PDP44599.1"/>
    <property type="molecule type" value="Genomic_DNA"/>
</dbReference>
<dbReference type="AlphaFoldDB" id="A0A2A6E9B0"/>
<evidence type="ECO:0000313" key="2">
    <source>
        <dbReference type="Proteomes" id="UP000219259"/>
    </source>
</evidence>
<name>A0A2A6E9B0_TANFO</name>
<proteinExistence type="predicted"/>
<reference evidence="1 2" key="1">
    <citation type="submission" date="2017-09" db="EMBL/GenBank/DDBJ databases">
        <title>Phase variable restriction modification systems are present in the genome sequences of periodontal pathogens Prevotella intermedia, Tannerella forsythia and Porphyromonas gingivalis.</title>
        <authorList>
            <person name="Haigh R.D."/>
            <person name="Crawford L."/>
            <person name="Ralph J."/>
            <person name="Wanford J."/>
            <person name="Vartoukian S.R."/>
            <person name="Hijazib K."/>
            <person name="Wade W."/>
            <person name="Oggioni M.R."/>
        </authorList>
    </citation>
    <scope>NUCLEOTIDE SEQUENCE [LARGE SCALE GENOMIC DNA]</scope>
    <source>
        <strain evidence="1 2">WW11663</strain>
    </source>
</reference>
<sequence length="71" mass="8428">MKEKRNDKNKTTVNLFQDRTFIRRVNNIQNTNVTSAEGILMKIKVKQTFFSFKYDALNGKFKIRIQSLNNE</sequence>
<dbReference type="Proteomes" id="UP000219259">
    <property type="component" value="Unassembled WGS sequence"/>
</dbReference>
<comment type="caution">
    <text evidence="1">The sequence shown here is derived from an EMBL/GenBank/DDBJ whole genome shotgun (WGS) entry which is preliminary data.</text>
</comment>
<evidence type="ECO:0000313" key="1">
    <source>
        <dbReference type="EMBL" id="PDP44599.1"/>
    </source>
</evidence>
<gene>
    <name evidence="1" type="ORF">CLI86_02810</name>
</gene>
<accession>A0A2A6E9B0</accession>
<protein>
    <submittedName>
        <fullName evidence="1">Uncharacterized protein</fullName>
    </submittedName>
</protein>
<organism evidence="1 2">
    <name type="scientific">Tannerella forsythia</name>
    <name type="common">Bacteroides forsythus</name>
    <dbReference type="NCBI Taxonomy" id="28112"/>
    <lineage>
        <taxon>Bacteria</taxon>
        <taxon>Pseudomonadati</taxon>
        <taxon>Bacteroidota</taxon>
        <taxon>Bacteroidia</taxon>
        <taxon>Bacteroidales</taxon>
        <taxon>Tannerellaceae</taxon>
        <taxon>Tannerella</taxon>
    </lineage>
</organism>